<feature type="compositionally biased region" description="Low complexity" evidence="11">
    <location>
        <begin position="1389"/>
        <end position="1400"/>
    </location>
</feature>
<keyword evidence="3" id="KW-1003">Cell membrane</keyword>
<evidence type="ECO:0000256" key="4">
    <source>
        <dbReference type="ARBA" id="ARBA00022692"/>
    </source>
</evidence>
<dbReference type="GO" id="GO:0005886">
    <property type="term" value="C:plasma membrane"/>
    <property type="evidence" value="ECO:0007669"/>
    <property type="project" value="UniProtKB-SubCell"/>
</dbReference>
<proteinExistence type="inferred from homology"/>
<keyword evidence="6 12" id="KW-1133">Transmembrane helix</keyword>
<evidence type="ECO:0000256" key="7">
    <source>
        <dbReference type="ARBA" id="ARBA00023054"/>
    </source>
</evidence>
<feature type="region of interest" description="Disordered" evidence="11">
    <location>
        <begin position="294"/>
        <end position="468"/>
    </location>
</feature>
<sequence length="1476" mass="162740">MCTARSLRLRKNVAIRICTKTMGLSLTGMGTEILIRTMPMALMFSLAEATLFPDDHVEPSDLGEEVHVENVGSENIKVESNGGSGVLEGSECEIIEEIVKEAVVESEPSEPQRHHGEVEAGAEVVERIEVKGEESSVDVRGLEDSNVMDSEAADCECESTQVDDGKAVDDGREPQVSVTNSAESEPSLEDNNLDLIEEVEIIQEPQVLVTNSAESEPSLEDNNLDLIEEVEIIQEPQVSVTNSAESEPSLEDNNLDLIEEVEIIQEPQVLVTDSAASENNLESTEKVEVIQESQVSVTNSAESEPPSEIDGGEKVEEERKLDSATDGNENEESQNMVTVNVQNDLDLNKGTPELTNEVPLEGAPVGPGLELEQKQRTVVNETDLETEINNGPVSVDNGDGLPANQAQDNPSETVDADQKIDEQNGCSENGESLPSPLVCGNDAANEIPVEADTGEHDVDLEQNSEKASCQVATREHDVDLERNSEKASCQVATREHDVDLEQNSEKASCQVADDTPLEPEVVNGPVSDENGDCLATDHAQDIISENLANNDLVGASENTPEQNGSSKEVECLPSPVESGESLPAAPDNDTAVEVDAGNEASPITESIPTCVAEDDTPETEVGNLDANRSRSPDSCPADDTKLEIEAETSPDETIKAENGPDSCPADDTKLEIKAVTSPDETIKAENGPDSCPADDTKLEIKAETSLDETIKAENGPDYSILSSHDDNARSETDTGSVAIDSEEKVSDHPSDAMKIESRISNTSVDCADGQHHSVAATDVESHTNGLAENESDLSTSLGADVKSESEVENTSSLSSRDMSPCDAGLESESKVLDGSANVSESALNCVPDVVQVEDGGEQLTSTDSGDKPAFQGTEGIAGIHGDETSTTSAEGSTVDALEGQNAELVKRPFYYLIRLPRHDDENIKEQIKHAQFLVNEKTQSRDAIRAEIQMKRATWMEHRENLDAAKSEERAARDLLRSKRQEMDSVQSKINIVKNAINVEDIGARIRNMEHAIQHETLPLKEEKQLLHEIRQLKQHREQLSSNTGRQDDVQQALDQKDQIEEHMKVLRKELDVLRDNFQKAEAVTKAAKKKFNDESDKMNELQARFKAADDIRQEAYSHQQSLKKQLNEKNKHFWNYRDDVKVATDLALKGEREELQRLCVNQVEKVMELWNKNDEFRKEYIRCNTRSTLRRLRTLDGRSLGPNEEPPLIPTVFNERVIKGNSVSLQSAVEQEKQNVQVETEKVKEKPIVKAVEQKNQTTKSKKPVKPDLLGNGLATVSGRDEIEEAKEEESKLTKEEEELARKAEELRREEEAAKLKEQRKLEEKAKAIEALERKKRNAEKAQARALLRAQKEAEQKEKEREKKARKKERKKTGVVEVTDVDEGEIAPSLETATETPSESETREKPMTVTKRSQKPSQFTKQTKAKSIPPPLRNRGKRRMQTWMWVLLAAVVVFALFLVGNSSFSFNFGLQRFGF</sequence>
<evidence type="ECO:0000256" key="8">
    <source>
        <dbReference type="ARBA" id="ARBA00023136"/>
    </source>
</evidence>
<name>A0A2N9IR23_FAGSY</name>
<gene>
    <name evidence="13" type="ORF">FSB_LOCUS55829</name>
</gene>
<keyword evidence="4 12" id="KW-0812">Transmembrane</keyword>
<feature type="region of interest" description="Disordered" evidence="11">
    <location>
        <begin position="148"/>
        <end position="188"/>
    </location>
</feature>
<feature type="compositionally biased region" description="Polar residues" evidence="11">
    <location>
        <begin position="808"/>
        <end position="817"/>
    </location>
</feature>
<evidence type="ECO:0008006" key="14">
    <source>
        <dbReference type="Google" id="ProtNLM"/>
    </source>
</evidence>
<evidence type="ECO:0000313" key="13">
    <source>
        <dbReference type="EMBL" id="SPD27947.1"/>
    </source>
</evidence>
<organism evidence="13">
    <name type="scientific">Fagus sylvatica</name>
    <name type="common">Beechnut</name>
    <dbReference type="NCBI Taxonomy" id="28930"/>
    <lineage>
        <taxon>Eukaryota</taxon>
        <taxon>Viridiplantae</taxon>
        <taxon>Streptophyta</taxon>
        <taxon>Embryophyta</taxon>
        <taxon>Tracheophyta</taxon>
        <taxon>Spermatophyta</taxon>
        <taxon>Magnoliopsida</taxon>
        <taxon>eudicotyledons</taxon>
        <taxon>Gunneridae</taxon>
        <taxon>Pentapetalae</taxon>
        <taxon>rosids</taxon>
        <taxon>fabids</taxon>
        <taxon>Fagales</taxon>
        <taxon>Fagaceae</taxon>
        <taxon>Fagus</taxon>
    </lineage>
</organism>
<evidence type="ECO:0000256" key="6">
    <source>
        <dbReference type="ARBA" id="ARBA00022989"/>
    </source>
</evidence>
<accession>A0A2N9IR23</accession>
<dbReference type="EMBL" id="OIVN01006215">
    <property type="protein sequence ID" value="SPD27947.1"/>
    <property type="molecule type" value="Genomic_DNA"/>
</dbReference>
<feature type="compositionally biased region" description="Basic and acidic residues" evidence="11">
    <location>
        <begin position="163"/>
        <end position="173"/>
    </location>
</feature>
<dbReference type="InterPro" id="IPR055282">
    <property type="entry name" value="PPI1-4"/>
</dbReference>
<feature type="coiled-coil region" evidence="10">
    <location>
        <begin position="962"/>
        <end position="996"/>
    </location>
</feature>
<evidence type="ECO:0000256" key="3">
    <source>
        <dbReference type="ARBA" id="ARBA00022475"/>
    </source>
</evidence>
<feature type="region of interest" description="Disordered" evidence="11">
    <location>
        <begin position="1255"/>
        <end position="1436"/>
    </location>
</feature>
<feature type="compositionally biased region" description="Basic and acidic residues" evidence="11">
    <location>
        <begin position="1351"/>
        <end position="1364"/>
    </location>
</feature>
<evidence type="ECO:0000256" key="1">
    <source>
        <dbReference type="ARBA" id="ARBA00004162"/>
    </source>
</evidence>
<feature type="region of interest" description="Disordered" evidence="11">
    <location>
        <begin position="545"/>
        <end position="825"/>
    </location>
</feature>
<reference evidence="13" key="1">
    <citation type="submission" date="2018-02" db="EMBL/GenBank/DDBJ databases">
        <authorList>
            <person name="Cohen D.B."/>
            <person name="Kent A.D."/>
        </authorList>
    </citation>
    <scope>NUCLEOTIDE SEQUENCE</scope>
</reference>
<feature type="compositionally biased region" description="Basic and acidic residues" evidence="11">
    <location>
        <begin position="741"/>
        <end position="757"/>
    </location>
</feature>
<feature type="coiled-coil region" evidence="10">
    <location>
        <begin position="1023"/>
        <end position="1105"/>
    </location>
</feature>
<feature type="compositionally biased region" description="Polar residues" evidence="11">
    <location>
        <begin position="333"/>
        <end position="345"/>
    </location>
</feature>
<feature type="compositionally biased region" description="Polar residues" evidence="11">
    <location>
        <begin position="556"/>
        <end position="566"/>
    </location>
</feature>
<dbReference type="PANTHER" id="PTHR32219">
    <property type="entry name" value="RNA-BINDING PROTEIN YLMH-RELATED"/>
    <property type="match status" value="1"/>
</dbReference>
<keyword evidence="7 10" id="KW-0175">Coiled coil</keyword>
<evidence type="ECO:0000256" key="11">
    <source>
        <dbReference type="SAM" id="MobiDB-lite"/>
    </source>
</evidence>
<feature type="compositionally biased region" description="Basic and acidic residues" evidence="11">
    <location>
        <begin position="311"/>
        <end position="323"/>
    </location>
</feature>
<feature type="transmembrane region" description="Helical" evidence="12">
    <location>
        <begin position="1444"/>
        <end position="1471"/>
    </location>
</feature>
<feature type="compositionally biased region" description="Basic and acidic residues" evidence="11">
    <location>
        <begin position="1290"/>
        <end position="1344"/>
    </location>
</feature>
<comment type="subcellular location">
    <subcellularLocation>
        <location evidence="1">Cell membrane</location>
        <topology evidence="1">Single-pass membrane protein</topology>
    </subcellularLocation>
    <subcellularLocation>
        <location evidence="2">Endoplasmic reticulum membrane</location>
        <topology evidence="2">Single-pass membrane protein</topology>
    </subcellularLocation>
</comment>
<protein>
    <recommendedName>
        <fullName evidence="14">Proton pump-interactor 1</fullName>
    </recommendedName>
</protein>
<comment type="similarity">
    <text evidence="9">Belongs to the plant Proton pump-interactor protein family.</text>
</comment>
<evidence type="ECO:0000256" key="9">
    <source>
        <dbReference type="ARBA" id="ARBA00038080"/>
    </source>
</evidence>
<feature type="compositionally biased region" description="Basic and acidic residues" evidence="11">
    <location>
        <begin position="694"/>
        <end position="711"/>
    </location>
</feature>
<evidence type="ECO:0000256" key="2">
    <source>
        <dbReference type="ARBA" id="ARBA00004389"/>
    </source>
</evidence>
<evidence type="ECO:0000256" key="12">
    <source>
        <dbReference type="SAM" id="Phobius"/>
    </source>
</evidence>
<evidence type="ECO:0000256" key="10">
    <source>
        <dbReference type="SAM" id="Coils"/>
    </source>
</evidence>
<evidence type="ECO:0000256" key="5">
    <source>
        <dbReference type="ARBA" id="ARBA00022824"/>
    </source>
</evidence>
<feature type="region of interest" description="Disordered" evidence="11">
    <location>
        <begin position="856"/>
        <end position="890"/>
    </location>
</feature>
<keyword evidence="8 12" id="KW-0472">Membrane</keyword>
<feature type="region of interest" description="Disordered" evidence="11">
    <location>
        <begin position="493"/>
        <end position="533"/>
    </location>
</feature>
<feature type="compositionally biased region" description="Basic and acidic residues" evidence="11">
    <location>
        <begin position="723"/>
        <end position="732"/>
    </location>
</feature>
<dbReference type="PANTHER" id="PTHR32219:SF3">
    <property type="entry name" value="CALPONIN-LIKE DOMAIN PROTEIN"/>
    <property type="match status" value="1"/>
</dbReference>
<feature type="compositionally biased region" description="Polar residues" evidence="11">
    <location>
        <begin position="782"/>
        <end position="797"/>
    </location>
</feature>
<feature type="compositionally biased region" description="Basic residues" evidence="11">
    <location>
        <begin position="1365"/>
        <end position="1374"/>
    </location>
</feature>
<keyword evidence="5" id="KW-0256">Endoplasmic reticulum</keyword>
<dbReference type="GO" id="GO:0005789">
    <property type="term" value="C:endoplasmic reticulum membrane"/>
    <property type="evidence" value="ECO:0007669"/>
    <property type="project" value="UniProtKB-SubCell"/>
</dbReference>